<keyword evidence="3" id="KW-1185">Reference proteome</keyword>
<reference evidence="1" key="3">
    <citation type="submission" date="2022-12" db="EMBL/GenBank/DDBJ databases">
        <authorList>
            <person name="Sun Q."/>
            <person name="Kim S."/>
        </authorList>
    </citation>
    <scope>NUCLEOTIDE SEQUENCE</scope>
    <source>
        <strain evidence="1">KCTC 12343</strain>
    </source>
</reference>
<evidence type="ECO:0000313" key="2">
    <source>
        <dbReference type="EMBL" id="QBI02741.1"/>
    </source>
</evidence>
<name>A0A411X1A3_9BURK</name>
<proteinExistence type="predicted"/>
<protein>
    <submittedName>
        <fullName evidence="1">Uncharacterized protein</fullName>
    </submittedName>
</protein>
<reference evidence="2 3" key="2">
    <citation type="submission" date="2019-02" db="EMBL/GenBank/DDBJ databases">
        <title>Draft Genome Sequences of Six Type Strains of the Genus Massilia.</title>
        <authorList>
            <person name="Miess H."/>
            <person name="Frediansyhah A."/>
            <person name="Gross H."/>
        </authorList>
    </citation>
    <scope>NUCLEOTIDE SEQUENCE [LARGE SCALE GENOMIC DNA]</scope>
    <source>
        <strain evidence="2 3">DSM 17472</strain>
    </source>
</reference>
<dbReference type="Proteomes" id="UP000292307">
    <property type="component" value="Chromosome"/>
</dbReference>
<dbReference type="EMBL" id="BMWV01000011">
    <property type="protein sequence ID" value="GGY55914.1"/>
    <property type="molecule type" value="Genomic_DNA"/>
</dbReference>
<dbReference type="Proteomes" id="UP000628442">
    <property type="component" value="Unassembled WGS sequence"/>
</dbReference>
<reference evidence="1" key="1">
    <citation type="journal article" date="2014" name="Int. J. Syst. Evol. Microbiol.">
        <title>Complete genome sequence of Corynebacterium casei LMG S-19264T (=DSM 44701T), isolated from a smear-ripened cheese.</title>
        <authorList>
            <consortium name="US DOE Joint Genome Institute (JGI-PGF)"/>
            <person name="Walter F."/>
            <person name="Albersmeier A."/>
            <person name="Kalinowski J."/>
            <person name="Ruckert C."/>
        </authorList>
    </citation>
    <scope>NUCLEOTIDE SEQUENCE</scope>
    <source>
        <strain evidence="1">KCTC 12343</strain>
    </source>
</reference>
<organism evidence="1 4">
    <name type="scientific">Pseudoduganella albidiflava</name>
    <dbReference type="NCBI Taxonomy" id="321983"/>
    <lineage>
        <taxon>Bacteria</taxon>
        <taxon>Pseudomonadati</taxon>
        <taxon>Pseudomonadota</taxon>
        <taxon>Betaproteobacteria</taxon>
        <taxon>Burkholderiales</taxon>
        <taxon>Oxalobacteraceae</taxon>
        <taxon>Telluria group</taxon>
        <taxon>Pseudoduganella</taxon>
    </lineage>
</organism>
<evidence type="ECO:0000313" key="3">
    <source>
        <dbReference type="Proteomes" id="UP000292307"/>
    </source>
</evidence>
<dbReference type="AlphaFoldDB" id="A0A411X1A3"/>
<dbReference type="EMBL" id="CP036401">
    <property type="protein sequence ID" value="QBI02741.1"/>
    <property type="molecule type" value="Genomic_DNA"/>
</dbReference>
<gene>
    <name evidence="2" type="ORF">EYF70_19215</name>
    <name evidence="1" type="ORF">GCM10007387_42920</name>
</gene>
<sequence>MLGSIIFLVSSGILAPEKKNGAHLGSTYLSVTATCRDNPSCVFSGENLTVDIVIKNESTVDIGYPLQFVTRRGPSLKLIDNKSGEERPLRTNLAPHRLLEEFTIIKPGDSIALDAIISQHTILALSTGQVDLTAEVVPAADIQVNGNLPLVPFHSAAKLRIKAADAVEHVENSDSGLGK</sequence>
<dbReference type="RefSeq" id="WP_131146852.1">
    <property type="nucleotide sequence ID" value="NZ_BMWV01000011.1"/>
</dbReference>
<evidence type="ECO:0000313" key="1">
    <source>
        <dbReference type="EMBL" id="GGY55914.1"/>
    </source>
</evidence>
<accession>A0A411X1A3</accession>
<evidence type="ECO:0000313" key="4">
    <source>
        <dbReference type="Proteomes" id="UP000628442"/>
    </source>
</evidence>
<dbReference type="OrthoDB" id="8759024at2"/>